<evidence type="ECO:0000313" key="3">
    <source>
        <dbReference type="EMBL" id="SKA23424.1"/>
    </source>
</evidence>
<feature type="compositionally biased region" description="Polar residues" evidence="1">
    <location>
        <begin position="243"/>
        <end position="256"/>
    </location>
</feature>
<dbReference type="RefSeq" id="WP_078762491.1">
    <property type="nucleotide sequence ID" value="NZ_FUWS01000008.1"/>
</dbReference>
<keyword evidence="2" id="KW-1133">Transmembrane helix</keyword>
<keyword evidence="2" id="KW-0472">Membrane</keyword>
<feature type="region of interest" description="Disordered" evidence="1">
    <location>
        <begin position="229"/>
        <end position="369"/>
    </location>
</feature>
<accession>A0A1T4S5C7</accession>
<sequence>MSEGQDEKKRKRIDLSMSQVVGGGLATLTAATAASYLGVYGTIIGAAVMSVISTAGTAVVQHFLSRSGDKARDFAGRAHLTRNRRPEPRSATEELRAAGPGRVGDADTLLAATTEIGETSAERDDPATRVLPTVGDAAPTTVFPATGRTEGHDATELLATGRKTGAARPDAPDGEFPDERVDRGGPDSRTWWRRKEIIIPAVGIFLLVMAVITAFELFSGRTLTATVHGQDGRSAPSLLGGNAAQSTEETPSQETGPDTGIEDQQEPTGQPTTAPTEAPGGQGGPWGQQDESTDPTAPATPGDEGDPTGAPTAPGSGETGDGTSGQDGQGGQDGQDGLDGGADEGAGGGGQGSGAFPPAAPQQQGQPVP</sequence>
<feature type="transmembrane region" description="Helical" evidence="2">
    <location>
        <begin position="20"/>
        <end position="37"/>
    </location>
</feature>
<keyword evidence="4" id="KW-1185">Reference proteome</keyword>
<feature type="region of interest" description="Disordered" evidence="1">
    <location>
        <begin position="162"/>
        <end position="188"/>
    </location>
</feature>
<feature type="transmembrane region" description="Helical" evidence="2">
    <location>
        <begin position="43"/>
        <end position="64"/>
    </location>
</feature>
<dbReference type="AlphaFoldDB" id="A0A1T4S5C7"/>
<gene>
    <name evidence="3" type="ORF">SAMN02745673_03217</name>
</gene>
<evidence type="ECO:0000256" key="1">
    <source>
        <dbReference type="SAM" id="MobiDB-lite"/>
    </source>
</evidence>
<feature type="transmembrane region" description="Helical" evidence="2">
    <location>
        <begin position="197"/>
        <end position="218"/>
    </location>
</feature>
<feature type="region of interest" description="Disordered" evidence="1">
    <location>
        <begin position="77"/>
        <end position="104"/>
    </location>
</feature>
<dbReference type="EMBL" id="FUWS01000008">
    <property type="protein sequence ID" value="SKA23424.1"/>
    <property type="molecule type" value="Genomic_DNA"/>
</dbReference>
<feature type="compositionally biased region" description="Low complexity" evidence="1">
    <location>
        <begin position="354"/>
        <end position="369"/>
    </location>
</feature>
<name>A0A1T4S5C7_9ACTN</name>
<reference evidence="3 4" key="1">
    <citation type="submission" date="2017-02" db="EMBL/GenBank/DDBJ databases">
        <authorList>
            <person name="Peterson S.W."/>
        </authorList>
    </citation>
    <scope>NUCLEOTIDE SEQUENCE [LARGE SCALE GENOMIC DNA]</scope>
    <source>
        <strain evidence="3 4">DSM 45154</strain>
    </source>
</reference>
<feature type="compositionally biased region" description="Basic and acidic residues" evidence="1">
    <location>
        <begin position="84"/>
        <end position="96"/>
    </location>
</feature>
<evidence type="ECO:0000313" key="4">
    <source>
        <dbReference type="Proteomes" id="UP000190637"/>
    </source>
</evidence>
<feature type="compositionally biased region" description="Basic and acidic residues" evidence="1">
    <location>
        <begin position="177"/>
        <end position="186"/>
    </location>
</feature>
<dbReference type="STRING" id="1122192.SAMN02745673_03217"/>
<evidence type="ECO:0000256" key="2">
    <source>
        <dbReference type="SAM" id="Phobius"/>
    </source>
</evidence>
<organism evidence="3 4">
    <name type="scientific">Marinactinospora thermotolerans DSM 45154</name>
    <dbReference type="NCBI Taxonomy" id="1122192"/>
    <lineage>
        <taxon>Bacteria</taxon>
        <taxon>Bacillati</taxon>
        <taxon>Actinomycetota</taxon>
        <taxon>Actinomycetes</taxon>
        <taxon>Streptosporangiales</taxon>
        <taxon>Nocardiopsidaceae</taxon>
        <taxon>Marinactinospora</taxon>
    </lineage>
</organism>
<dbReference type="Proteomes" id="UP000190637">
    <property type="component" value="Unassembled WGS sequence"/>
</dbReference>
<feature type="compositionally biased region" description="Gly residues" evidence="1">
    <location>
        <begin position="317"/>
        <end position="353"/>
    </location>
</feature>
<feature type="compositionally biased region" description="Polar residues" evidence="1">
    <location>
        <begin position="266"/>
        <end position="275"/>
    </location>
</feature>
<keyword evidence="2" id="KW-0812">Transmembrane</keyword>
<protein>
    <submittedName>
        <fullName evidence="3">Uncharacterized protein</fullName>
    </submittedName>
</protein>
<proteinExistence type="predicted"/>
<dbReference type="OrthoDB" id="3481735at2"/>